<dbReference type="Proteomes" id="UP000323824">
    <property type="component" value="Chromosome"/>
</dbReference>
<dbReference type="SUPFAM" id="SSF55797">
    <property type="entry name" value="PR-1-like"/>
    <property type="match status" value="1"/>
</dbReference>
<dbReference type="OrthoDB" id="9811255at2"/>
<keyword evidence="3" id="KW-1185">Reference proteome</keyword>
<sequence length="223" mass="25652">MNIPKTLILLFFISIKSIYLFSNSPLQDEINLYRQEKGLNTLVSSENLLRSSKNHLDYLVSRSIITHKGKMGDSLEVRVKNTGVTSFYYGEVVGYSTSLDKLLDSWIDSEPHNRVLLDQKWNFIGISNYFNGKSYISVVNFSSGILGSTTIKYFDDKIILNGVYIDKPNFKGDFKIISSLFKDNQFEIEIIPNKKSFFIYVYDSSNKLTDRVDVFLKDTIDQL</sequence>
<dbReference type="EMBL" id="CP035807">
    <property type="protein sequence ID" value="QEN03150.1"/>
    <property type="molecule type" value="Genomic_DNA"/>
</dbReference>
<gene>
    <name evidence="2" type="ORF">EW093_00010</name>
</gene>
<evidence type="ECO:0000259" key="1">
    <source>
        <dbReference type="Pfam" id="PF00188"/>
    </source>
</evidence>
<dbReference type="PANTHER" id="PTHR31157">
    <property type="entry name" value="SCP DOMAIN-CONTAINING PROTEIN"/>
    <property type="match status" value="1"/>
</dbReference>
<evidence type="ECO:0000313" key="2">
    <source>
        <dbReference type="EMBL" id="QEN03150.1"/>
    </source>
</evidence>
<dbReference type="InterPro" id="IPR035940">
    <property type="entry name" value="CAP_sf"/>
</dbReference>
<proteinExistence type="predicted"/>
<evidence type="ECO:0000313" key="3">
    <source>
        <dbReference type="Proteomes" id="UP000323824"/>
    </source>
</evidence>
<dbReference type="KEGG" id="sper:EW093_00010"/>
<organism evidence="2 3">
    <name type="scientific">Thiospirochaeta perfilievii</name>
    <dbReference type="NCBI Taxonomy" id="252967"/>
    <lineage>
        <taxon>Bacteria</taxon>
        <taxon>Pseudomonadati</taxon>
        <taxon>Spirochaetota</taxon>
        <taxon>Spirochaetia</taxon>
        <taxon>Spirochaetales</taxon>
        <taxon>Spirochaetaceae</taxon>
        <taxon>Thiospirochaeta</taxon>
    </lineage>
</organism>
<dbReference type="Pfam" id="PF00188">
    <property type="entry name" value="CAP"/>
    <property type="match status" value="1"/>
</dbReference>
<reference evidence="2 3" key="2">
    <citation type="submission" date="2019-09" db="EMBL/GenBank/DDBJ databases">
        <title>Complete Genome Sequence and Methylome Analysis of free living Spirochaetas.</title>
        <authorList>
            <person name="Leshcheva N."/>
            <person name="Mikheeva N."/>
        </authorList>
    </citation>
    <scope>NUCLEOTIDE SEQUENCE [LARGE SCALE GENOMIC DNA]</scope>
    <source>
        <strain evidence="2 3">P</strain>
    </source>
</reference>
<reference evidence="2 3" key="1">
    <citation type="submission" date="2019-02" db="EMBL/GenBank/DDBJ databases">
        <authorList>
            <person name="Fomenkov A."/>
            <person name="Dubinina G."/>
            <person name="Grabovich M."/>
            <person name="Vincze T."/>
            <person name="Roberts R.J."/>
        </authorList>
    </citation>
    <scope>NUCLEOTIDE SEQUENCE [LARGE SCALE GENOMIC DNA]</scope>
    <source>
        <strain evidence="2 3">P</strain>
    </source>
</reference>
<dbReference type="PANTHER" id="PTHR31157:SF1">
    <property type="entry name" value="SCP DOMAIN-CONTAINING PROTEIN"/>
    <property type="match status" value="1"/>
</dbReference>
<dbReference type="CDD" id="cd05379">
    <property type="entry name" value="CAP_bacterial"/>
    <property type="match status" value="1"/>
</dbReference>
<feature type="domain" description="SCP" evidence="1">
    <location>
        <begin position="28"/>
        <end position="141"/>
    </location>
</feature>
<dbReference type="RefSeq" id="WP_149566410.1">
    <property type="nucleotide sequence ID" value="NZ_CP035807.1"/>
</dbReference>
<protein>
    <submittedName>
        <fullName evidence="2">CAP domain-containing protein</fullName>
    </submittedName>
</protein>
<dbReference type="Gene3D" id="3.40.33.10">
    <property type="entry name" value="CAP"/>
    <property type="match status" value="1"/>
</dbReference>
<name>A0A5C1Q7S8_9SPIO</name>
<accession>A0A5C1Q7S8</accession>
<dbReference type="InterPro" id="IPR014044">
    <property type="entry name" value="CAP_dom"/>
</dbReference>
<dbReference type="AlphaFoldDB" id="A0A5C1Q7S8"/>